<dbReference type="InterPro" id="IPR012291">
    <property type="entry name" value="CBM2_carb-bd_dom_sf"/>
</dbReference>
<dbReference type="Pfam" id="PF00553">
    <property type="entry name" value="CBM_2"/>
    <property type="match status" value="2"/>
</dbReference>
<dbReference type="InterPro" id="IPR013783">
    <property type="entry name" value="Ig-like_fold"/>
</dbReference>
<dbReference type="InterPro" id="IPR036761">
    <property type="entry name" value="TTHA0802/YceI-like_sf"/>
</dbReference>
<dbReference type="Gene3D" id="2.40.128.110">
    <property type="entry name" value="Lipid/polyisoprenoid-binding, YceI-like"/>
    <property type="match status" value="1"/>
</dbReference>
<dbReference type="InterPro" id="IPR035986">
    <property type="entry name" value="PKD_dom_sf"/>
</dbReference>
<dbReference type="SMART" id="SM00867">
    <property type="entry name" value="YceI"/>
    <property type="match status" value="1"/>
</dbReference>
<dbReference type="Pfam" id="PF04264">
    <property type="entry name" value="YceI"/>
    <property type="match status" value="1"/>
</dbReference>
<sequence>MRQNRHNKQYHFLKVGLCVMALGHSISSLAAQCEFKVKNEWQSGYTAEVIVHNDTDTPISEWEVGLEFNHGESINNAWRVKLDGNNPYQFKNLNWNSNINPNSSQSFGFNVNKSDGQNAIEPRLFGICDSGSHTDDDEVKVEITASQTQGTAPATIRFSSEIKNSPSTNLSYLWSFGDGHSSNEVNPQHIYEQAGSYQVSFNINDGTNDYPASPIELTIGEPEPESAHCSFKVEQEWNSGFRAKVTITNTENVAISNWKVLMAFADDTKLTGVWHGKHSGNNPYEIINENYNGTINPGQSLDFGFNAQKAQENDAPTTPSMGGLCNLDDTVNHAPSAIASASVTTGERPLTVNFDGSKSSDQDGDELTYSWDFGNGNTSNEATPKYIFDEKGLFAVTLTVNDGVNSTISEPLSINVSEPDVTPINKPLVLNPQSSRLHFVSTKKQHVVEAHTFNTMSGSISTEGDARLSVDLTSVDTGNDTRDTRMKAYLFDTSVFQKAEVLLSVDYSAVMALPIGSAEKQSISATVDLKGVIVEVNADIIIRRLTNDKILVQSQKPILLNATDFALESGIETLKTLASLSVISYAVPVSFNLVFEAQQ</sequence>
<dbReference type="GO" id="GO:0004553">
    <property type="term" value="F:hydrolase activity, hydrolyzing O-glycosyl compounds"/>
    <property type="evidence" value="ECO:0007669"/>
    <property type="project" value="InterPro"/>
</dbReference>
<evidence type="ECO:0000259" key="2">
    <source>
        <dbReference type="PROSITE" id="PS50093"/>
    </source>
</evidence>
<evidence type="ECO:0000259" key="3">
    <source>
        <dbReference type="PROSITE" id="PS51173"/>
    </source>
</evidence>
<dbReference type="CDD" id="cd00146">
    <property type="entry name" value="PKD"/>
    <property type="match status" value="2"/>
</dbReference>
<dbReference type="SUPFAM" id="SSF101874">
    <property type="entry name" value="YceI-like"/>
    <property type="match status" value="1"/>
</dbReference>
<dbReference type="PROSITE" id="PS51173">
    <property type="entry name" value="CBM2"/>
    <property type="match status" value="2"/>
</dbReference>
<gene>
    <name evidence="4" type="ORF">PCIT_a4169</name>
</gene>
<reference evidence="4" key="1">
    <citation type="journal article" date="2012" name="J. Bacteriol.">
        <title>Genome sequences of type strains of seven species of the marine bacterium Pseudoalteromonas.</title>
        <authorList>
            <person name="Xie B.B."/>
            <person name="Shu Y.L."/>
            <person name="Qin Q.L."/>
            <person name="Rong J.C."/>
            <person name="Zhang X.Y."/>
            <person name="Chen X.L."/>
            <person name="Shi M."/>
            <person name="He H.L."/>
            <person name="Zhou B.C."/>
            <person name="Zhang Y.Z."/>
        </authorList>
    </citation>
    <scope>NUCLEOTIDE SEQUENCE</scope>
    <source>
        <strain evidence="4">DSM 8771</strain>
    </source>
</reference>
<dbReference type="RefSeq" id="WP_010363482.1">
    <property type="nucleotide sequence ID" value="NZ_AHBZ03000017.1"/>
</dbReference>
<dbReference type="SMART" id="SM00089">
    <property type="entry name" value="PKD"/>
    <property type="match status" value="2"/>
</dbReference>
<comment type="caution">
    <text evidence="4">The sequence shown here is derived from an EMBL/GenBank/DDBJ whole genome shotgun (WGS) entry which is preliminary data.</text>
</comment>
<dbReference type="SUPFAM" id="SSF49299">
    <property type="entry name" value="PKD domain"/>
    <property type="match status" value="2"/>
</dbReference>
<dbReference type="InterPro" id="IPR007372">
    <property type="entry name" value="Lipid/polyisoprenoid-bd_YceI"/>
</dbReference>
<feature type="domain" description="CBM2" evidence="3">
    <location>
        <begin position="222"/>
        <end position="328"/>
    </location>
</feature>
<dbReference type="Pfam" id="PF18911">
    <property type="entry name" value="PKD_4"/>
    <property type="match status" value="2"/>
</dbReference>
<reference evidence="4" key="2">
    <citation type="submission" date="2015-03" db="EMBL/GenBank/DDBJ databases">
        <title>Genome sequence of Pseudoalteromonas citrea.</title>
        <authorList>
            <person name="Xie B.-B."/>
            <person name="Rong J.-C."/>
            <person name="Qin Q.-L."/>
            <person name="Zhang Y.-Z."/>
        </authorList>
    </citation>
    <scope>NUCLEOTIDE SEQUENCE</scope>
    <source>
        <strain evidence="4">DSM 8771</strain>
    </source>
</reference>
<feature type="chain" id="PRO_5041913290" description="PKD domain-containing protein" evidence="1">
    <location>
        <begin position="31"/>
        <end position="599"/>
    </location>
</feature>
<feature type="domain" description="PKD" evidence="2">
    <location>
        <begin position="139"/>
        <end position="205"/>
    </location>
</feature>
<dbReference type="Gene3D" id="2.60.40.10">
    <property type="entry name" value="Immunoglobulins"/>
    <property type="match status" value="2"/>
</dbReference>
<dbReference type="AlphaFoldDB" id="A0AAD4FRT2"/>
<feature type="domain" description="CBM2" evidence="3">
    <location>
        <begin position="26"/>
        <end position="132"/>
    </location>
</feature>
<evidence type="ECO:0000313" key="4">
    <source>
        <dbReference type="EMBL" id="KAF7771126.1"/>
    </source>
</evidence>
<dbReference type="InterPro" id="IPR022409">
    <property type="entry name" value="PKD/Chitinase_dom"/>
</dbReference>
<dbReference type="InterPro" id="IPR008965">
    <property type="entry name" value="CBM2/CBM3_carb-bd_dom_sf"/>
</dbReference>
<dbReference type="Proteomes" id="UP000016487">
    <property type="component" value="Unassembled WGS sequence"/>
</dbReference>
<dbReference type="EMBL" id="AHBZ03000017">
    <property type="protein sequence ID" value="KAF7771126.1"/>
    <property type="molecule type" value="Genomic_DNA"/>
</dbReference>
<dbReference type="InterPro" id="IPR000601">
    <property type="entry name" value="PKD_dom"/>
</dbReference>
<dbReference type="PROSITE" id="PS50093">
    <property type="entry name" value="PKD"/>
    <property type="match status" value="2"/>
</dbReference>
<dbReference type="SMART" id="SM00637">
    <property type="entry name" value="CBD_II"/>
    <property type="match status" value="2"/>
</dbReference>
<dbReference type="GO" id="GO:0030247">
    <property type="term" value="F:polysaccharide binding"/>
    <property type="evidence" value="ECO:0007669"/>
    <property type="project" value="UniProtKB-UniRule"/>
</dbReference>
<dbReference type="SUPFAM" id="SSF49384">
    <property type="entry name" value="Carbohydrate-binding domain"/>
    <property type="match status" value="2"/>
</dbReference>
<organism evidence="4 5">
    <name type="scientific">Pseudoalteromonas citrea</name>
    <dbReference type="NCBI Taxonomy" id="43655"/>
    <lineage>
        <taxon>Bacteria</taxon>
        <taxon>Pseudomonadati</taxon>
        <taxon>Pseudomonadota</taxon>
        <taxon>Gammaproteobacteria</taxon>
        <taxon>Alteromonadales</taxon>
        <taxon>Pseudoalteromonadaceae</taxon>
        <taxon>Pseudoalteromonas</taxon>
    </lineage>
</organism>
<keyword evidence="1" id="KW-0732">Signal</keyword>
<proteinExistence type="predicted"/>
<dbReference type="InterPro" id="IPR001919">
    <property type="entry name" value="CBD2"/>
</dbReference>
<evidence type="ECO:0000256" key="1">
    <source>
        <dbReference type="SAM" id="SignalP"/>
    </source>
</evidence>
<protein>
    <recommendedName>
        <fullName evidence="6">PKD domain-containing protein</fullName>
    </recommendedName>
</protein>
<feature type="domain" description="PKD" evidence="2">
    <location>
        <begin position="335"/>
        <end position="421"/>
    </location>
</feature>
<evidence type="ECO:0000313" key="5">
    <source>
        <dbReference type="Proteomes" id="UP000016487"/>
    </source>
</evidence>
<dbReference type="GO" id="GO:0005975">
    <property type="term" value="P:carbohydrate metabolic process"/>
    <property type="evidence" value="ECO:0007669"/>
    <property type="project" value="InterPro"/>
</dbReference>
<accession>A0AAD4FRT2</accession>
<evidence type="ECO:0008006" key="6">
    <source>
        <dbReference type="Google" id="ProtNLM"/>
    </source>
</evidence>
<dbReference type="Gene3D" id="2.60.40.290">
    <property type="match status" value="2"/>
</dbReference>
<feature type="signal peptide" evidence="1">
    <location>
        <begin position="1"/>
        <end position="30"/>
    </location>
</feature>
<name>A0AAD4FRT2_9GAMM</name>